<dbReference type="InterPro" id="IPR002130">
    <property type="entry name" value="Cyclophilin-type_PPIase_dom"/>
</dbReference>
<evidence type="ECO:0000256" key="6">
    <source>
        <dbReference type="SAM" id="MobiDB-lite"/>
    </source>
</evidence>
<dbReference type="GO" id="GO:0005737">
    <property type="term" value="C:cytoplasm"/>
    <property type="evidence" value="ECO:0007669"/>
    <property type="project" value="TreeGrafter"/>
</dbReference>
<dbReference type="GO" id="GO:0006457">
    <property type="term" value="P:protein folding"/>
    <property type="evidence" value="ECO:0007669"/>
    <property type="project" value="TreeGrafter"/>
</dbReference>
<comment type="similarity">
    <text evidence="2">Belongs to the cyclophilin-type PPIase family.</text>
</comment>
<evidence type="ECO:0000256" key="1">
    <source>
        <dbReference type="ARBA" id="ARBA00000971"/>
    </source>
</evidence>
<sequence length="399" mass="45227">MAKKNPLVFMDVSIDGDPFERIVFELFYDVAPKTAENFRVLCTGEKGVSPNTGKPLHYKGSFFHQILKGSFVQGGDFVNRNGTGGESIYGSNFPDESYRLKHDAPGLLSMAIADRDTLGSHFIITLKADHHLDRKHVVFGKLVLGHNILKKIEDVGDEEGRPTVTVKIVNCGEYTEARLKGKHKKSSKDRRKRRRYYSSESESSSDSDTESSETDSDSESDVSSSSDLSSSSDDRRRKRKRSRKDKYRHGKRRDKRHDKRRKRRDKRSKRRSRREPGSDSDSESNRDINSDGESLDAQGKEQKSKDDSHKDAEVRSPLVVERDNHNKDGVVDMLENAKLPKENGNQITNGIGADYRSDRSEERQPDVMDDHSGKSRSTSSYATPLLFLMLAISSGWYFI</sequence>
<feature type="compositionally biased region" description="Basic residues" evidence="6">
    <location>
        <begin position="180"/>
        <end position="196"/>
    </location>
</feature>
<dbReference type="GO" id="GO:0003755">
    <property type="term" value="F:peptidyl-prolyl cis-trans isomerase activity"/>
    <property type="evidence" value="ECO:0007669"/>
    <property type="project" value="UniProtKB-KW"/>
</dbReference>
<dbReference type="InterPro" id="IPR029000">
    <property type="entry name" value="Cyclophilin-like_dom_sf"/>
</dbReference>
<dbReference type="PANTHER" id="PTHR11071">
    <property type="entry name" value="PEPTIDYL-PROLYL CIS-TRANS ISOMERASE"/>
    <property type="match status" value="1"/>
</dbReference>
<evidence type="ECO:0000256" key="5">
    <source>
        <dbReference type="ARBA" id="ARBA00023235"/>
    </source>
</evidence>
<name>A0A6A4NBW6_LUPAL</name>
<evidence type="ECO:0000313" key="8">
    <source>
        <dbReference type="EMBL" id="KAE9586970.1"/>
    </source>
</evidence>
<evidence type="ECO:0000259" key="7">
    <source>
        <dbReference type="PROSITE" id="PS50072"/>
    </source>
</evidence>
<evidence type="ECO:0000313" key="9">
    <source>
        <dbReference type="Proteomes" id="UP000447434"/>
    </source>
</evidence>
<keyword evidence="9" id="KW-1185">Reference proteome</keyword>
<evidence type="ECO:0000256" key="3">
    <source>
        <dbReference type="ARBA" id="ARBA00013194"/>
    </source>
</evidence>
<feature type="compositionally biased region" description="Low complexity" evidence="6">
    <location>
        <begin position="221"/>
        <end position="231"/>
    </location>
</feature>
<feature type="domain" description="PPIase cyclophilin-type" evidence="7">
    <location>
        <begin position="9"/>
        <end position="173"/>
    </location>
</feature>
<comment type="catalytic activity">
    <reaction evidence="1">
        <text>[protein]-peptidylproline (omega=180) = [protein]-peptidylproline (omega=0)</text>
        <dbReference type="Rhea" id="RHEA:16237"/>
        <dbReference type="Rhea" id="RHEA-COMP:10747"/>
        <dbReference type="Rhea" id="RHEA-COMP:10748"/>
        <dbReference type="ChEBI" id="CHEBI:83833"/>
        <dbReference type="ChEBI" id="CHEBI:83834"/>
        <dbReference type="EC" id="5.2.1.8"/>
    </reaction>
</comment>
<reference evidence="9" key="1">
    <citation type="journal article" date="2020" name="Nat. Commun.">
        <title>Genome sequence of the cluster root forming white lupin.</title>
        <authorList>
            <person name="Hufnagel B."/>
            <person name="Marques A."/>
            <person name="Soriano A."/>
            <person name="Marques L."/>
            <person name="Divol F."/>
            <person name="Doumas P."/>
            <person name="Sallet E."/>
            <person name="Mancinotti D."/>
            <person name="Carrere S."/>
            <person name="Marande W."/>
            <person name="Arribat S."/>
            <person name="Keller J."/>
            <person name="Huneau C."/>
            <person name="Blein T."/>
            <person name="Aime D."/>
            <person name="Laguerre M."/>
            <person name="Taylor J."/>
            <person name="Schubert V."/>
            <person name="Nelson M."/>
            <person name="Geu-Flores F."/>
            <person name="Crespi M."/>
            <person name="Gallardo-Guerrero K."/>
            <person name="Delaux P.-M."/>
            <person name="Salse J."/>
            <person name="Berges H."/>
            <person name="Guyot R."/>
            <person name="Gouzy J."/>
            <person name="Peret B."/>
        </authorList>
    </citation>
    <scope>NUCLEOTIDE SEQUENCE [LARGE SCALE GENOMIC DNA]</scope>
    <source>
        <strain evidence="9">cv. Amiga</strain>
    </source>
</reference>
<feature type="compositionally biased region" description="Basic and acidic residues" evidence="6">
    <location>
        <begin position="355"/>
        <end position="373"/>
    </location>
</feature>
<dbReference type="GO" id="GO:0016018">
    <property type="term" value="F:cyclosporin A binding"/>
    <property type="evidence" value="ECO:0007669"/>
    <property type="project" value="TreeGrafter"/>
</dbReference>
<dbReference type="SUPFAM" id="SSF50891">
    <property type="entry name" value="Cyclophilin-like"/>
    <property type="match status" value="1"/>
</dbReference>
<dbReference type="Gene3D" id="2.40.100.10">
    <property type="entry name" value="Cyclophilin-like"/>
    <property type="match status" value="1"/>
</dbReference>
<feature type="compositionally biased region" description="Basic and acidic residues" evidence="6">
    <location>
        <begin position="298"/>
        <end position="330"/>
    </location>
</feature>
<dbReference type="AlphaFoldDB" id="A0A6A4NBW6"/>
<dbReference type="FunFam" id="2.40.100.10:FF:000022">
    <property type="entry name" value="Peptidyl-prolyl cis-trans isomerase CYP95"/>
    <property type="match status" value="1"/>
</dbReference>
<dbReference type="EC" id="5.2.1.8" evidence="3"/>
<evidence type="ECO:0000256" key="2">
    <source>
        <dbReference type="ARBA" id="ARBA00007365"/>
    </source>
</evidence>
<proteinExistence type="inferred from homology"/>
<dbReference type="Pfam" id="PF00160">
    <property type="entry name" value="Pro_isomerase"/>
    <property type="match status" value="1"/>
</dbReference>
<keyword evidence="4" id="KW-0697">Rotamase</keyword>
<dbReference type="PRINTS" id="PR00153">
    <property type="entry name" value="CSAPPISMRASE"/>
</dbReference>
<dbReference type="Proteomes" id="UP000447434">
    <property type="component" value="Chromosome 23"/>
</dbReference>
<protein>
    <recommendedName>
        <fullName evidence="3">peptidylprolyl isomerase</fullName>
        <ecNumber evidence="3">5.2.1.8</ecNumber>
    </recommendedName>
</protein>
<comment type="caution">
    <text evidence="8">The sequence shown here is derived from an EMBL/GenBank/DDBJ whole genome shotgun (WGS) entry which is preliminary data.</text>
</comment>
<dbReference type="OrthoDB" id="1166594at2759"/>
<dbReference type="PROSITE" id="PS50072">
    <property type="entry name" value="CSA_PPIASE_2"/>
    <property type="match status" value="1"/>
</dbReference>
<gene>
    <name evidence="8" type="ORF">Lalb_Chr23g0268761</name>
</gene>
<organism evidence="8 9">
    <name type="scientific">Lupinus albus</name>
    <name type="common">White lupine</name>
    <name type="synonym">Lupinus termis</name>
    <dbReference type="NCBI Taxonomy" id="3870"/>
    <lineage>
        <taxon>Eukaryota</taxon>
        <taxon>Viridiplantae</taxon>
        <taxon>Streptophyta</taxon>
        <taxon>Embryophyta</taxon>
        <taxon>Tracheophyta</taxon>
        <taxon>Spermatophyta</taxon>
        <taxon>Magnoliopsida</taxon>
        <taxon>eudicotyledons</taxon>
        <taxon>Gunneridae</taxon>
        <taxon>Pentapetalae</taxon>
        <taxon>rosids</taxon>
        <taxon>fabids</taxon>
        <taxon>Fabales</taxon>
        <taxon>Fabaceae</taxon>
        <taxon>Papilionoideae</taxon>
        <taxon>50 kb inversion clade</taxon>
        <taxon>genistoids sensu lato</taxon>
        <taxon>core genistoids</taxon>
        <taxon>Genisteae</taxon>
        <taxon>Lupinus</taxon>
    </lineage>
</organism>
<keyword evidence="5 8" id="KW-0413">Isomerase</keyword>
<evidence type="ECO:0000256" key="4">
    <source>
        <dbReference type="ARBA" id="ARBA00023110"/>
    </source>
</evidence>
<feature type="compositionally biased region" description="Basic residues" evidence="6">
    <location>
        <begin position="236"/>
        <end position="273"/>
    </location>
</feature>
<dbReference type="EMBL" id="WOCE01000023">
    <property type="protein sequence ID" value="KAE9586970.1"/>
    <property type="molecule type" value="Genomic_DNA"/>
</dbReference>
<dbReference type="PANTHER" id="PTHR11071:SF561">
    <property type="entry name" value="PEPTIDYL-PROLYL CIS-TRANS ISOMERASE D-RELATED"/>
    <property type="match status" value="1"/>
</dbReference>
<feature type="compositionally biased region" description="Acidic residues" evidence="6">
    <location>
        <begin position="203"/>
        <end position="220"/>
    </location>
</feature>
<accession>A0A6A4NBW6</accession>
<feature type="region of interest" description="Disordered" evidence="6">
    <location>
        <begin position="178"/>
        <end position="378"/>
    </location>
</feature>